<keyword evidence="7" id="KW-1185">Reference proteome</keyword>
<dbReference type="InterPro" id="IPR036390">
    <property type="entry name" value="WH_DNA-bd_sf"/>
</dbReference>
<keyword evidence="2" id="KW-0238">DNA-binding</keyword>
<dbReference type="SUPFAM" id="SSF55781">
    <property type="entry name" value="GAF domain-like"/>
    <property type="match status" value="1"/>
</dbReference>
<dbReference type="InterPro" id="IPR005471">
    <property type="entry name" value="Tscrpt_reg_IclR_N"/>
</dbReference>
<accession>A0A1K2I338</accession>
<dbReference type="PANTHER" id="PTHR30136:SF35">
    <property type="entry name" value="HTH-TYPE TRANSCRIPTIONAL REGULATOR RV1719"/>
    <property type="match status" value="1"/>
</dbReference>
<dbReference type="InterPro" id="IPR036388">
    <property type="entry name" value="WH-like_DNA-bd_sf"/>
</dbReference>
<gene>
    <name evidence="6" type="ORF">SAMN02983003_3947</name>
</gene>
<proteinExistence type="predicted"/>
<organism evidence="6 7">
    <name type="scientific">Devosia enhydra</name>
    <dbReference type="NCBI Taxonomy" id="665118"/>
    <lineage>
        <taxon>Bacteria</taxon>
        <taxon>Pseudomonadati</taxon>
        <taxon>Pseudomonadota</taxon>
        <taxon>Alphaproteobacteria</taxon>
        <taxon>Hyphomicrobiales</taxon>
        <taxon>Devosiaceae</taxon>
        <taxon>Devosia</taxon>
    </lineage>
</organism>
<dbReference type="FunFam" id="1.10.10.10:FF:000056">
    <property type="entry name" value="IclR family transcriptional regulator"/>
    <property type="match status" value="1"/>
</dbReference>
<dbReference type="InterPro" id="IPR029016">
    <property type="entry name" value="GAF-like_dom_sf"/>
</dbReference>
<dbReference type="GO" id="GO:0045892">
    <property type="term" value="P:negative regulation of DNA-templated transcription"/>
    <property type="evidence" value="ECO:0007669"/>
    <property type="project" value="TreeGrafter"/>
</dbReference>
<dbReference type="SMART" id="SM00346">
    <property type="entry name" value="HTH_ICLR"/>
    <property type="match status" value="1"/>
</dbReference>
<keyword evidence="3" id="KW-0804">Transcription</keyword>
<dbReference type="PROSITE" id="PS51078">
    <property type="entry name" value="ICLR_ED"/>
    <property type="match status" value="1"/>
</dbReference>
<dbReference type="STRING" id="665118.SAMN02983003_3947"/>
<dbReference type="Pfam" id="PF01614">
    <property type="entry name" value="IclR_C"/>
    <property type="match status" value="1"/>
</dbReference>
<dbReference type="GO" id="GO:0003677">
    <property type="term" value="F:DNA binding"/>
    <property type="evidence" value="ECO:0007669"/>
    <property type="project" value="UniProtKB-KW"/>
</dbReference>
<feature type="domain" description="HTH iclR-type" evidence="4">
    <location>
        <begin position="23"/>
        <end position="85"/>
    </location>
</feature>
<evidence type="ECO:0000256" key="2">
    <source>
        <dbReference type="ARBA" id="ARBA00023125"/>
    </source>
</evidence>
<dbReference type="SUPFAM" id="SSF46785">
    <property type="entry name" value="Winged helix' DNA-binding domain"/>
    <property type="match status" value="1"/>
</dbReference>
<evidence type="ECO:0000256" key="1">
    <source>
        <dbReference type="ARBA" id="ARBA00023015"/>
    </source>
</evidence>
<dbReference type="InterPro" id="IPR014757">
    <property type="entry name" value="Tscrpt_reg_IclR_C"/>
</dbReference>
<sequence>MDEIAGKPAGAVTKPSRSGDEGLKSLVKVVAVLDCFSTTNRALSLAEICAETGFPRSTTHRLLASMREVGFVEQDRERDRYRLGVRLFEFGNIYLANLDLNREARGIVDSLKRLTDQAIHLAVFDGLRAVVINRAEPSSDTGFPLTVIENAPAHCTSVGKAILAWQPEEMLARLAAMGFTRYTEQTITDEAALRADLAATRERGYAIDDGEHQPGLRCVGAPIRNQHGKVFAAVSVSGPALQIRHEDVPGLASIVTYHANLISRRIGYQG</sequence>
<reference evidence="6 7" key="1">
    <citation type="submission" date="2016-11" db="EMBL/GenBank/DDBJ databases">
        <authorList>
            <person name="Jaros S."/>
            <person name="Januszkiewicz K."/>
            <person name="Wedrychowicz H."/>
        </authorList>
    </citation>
    <scope>NUCLEOTIDE SEQUENCE [LARGE SCALE GENOMIC DNA]</scope>
    <source>
        <strain evidence="6 7">ATCC 23634</strain>
    </source>
</reference>
<dbReference type="EMBL" id="FPKU01000004">
    <property type="protein sequence ID" value="SFZ86753.1"/>
    <property type="molecule type" value="Genomic_DNA"/>
</dbReference>
<dbReference type="GO" id="GO:0003700">
    <property type="term" value="F:DNA-binding transcription factor activity"/>
    <property type="evidence" value="ECO:0007669"/>
    <property type="project" value="TreeGrafter"/>
</dbReference>
<dbReference type="Pfam" id="PF09339">
    <property type="entry name" value="HTH_IclR"/>
    <property type="match status" value="1"/>
</dbReference>
<dbReference type="InterPro" id="IPR050707">
    <property type="entry name" value="HTH_MetabolicPath_Reg"/>
</dbReference>
<evidence type="ECO:0000313" key="6">
    <source>
        <dbReference type="EMBL" id="SFZ86753.1"/>
    </source>
</evidence>
<dbReference type="AlphaFoldDB" id="A0A1K2I338"/>
<dbReference type="PROSITE" id="PS51077">
    <property type="entry name" value="HTH_ICLR"/>
    <property type="match status" value="1"/>
</dbReference>
<protein>
    <submittedName>
        <fullName evidence="6">Transcriptional regulator, IclR family</fullName>
    </submittedName>
</protein>
<keyword evidence="1" id="KW-0805">Transcription regulation</keyword>
<feature type="domain" description="IclR-ED" evidence="5">
    <location>
        <begin position="86"/>
        <end position="268"/>
    </location>
</feature>
<dbReference type="Gene3D" id="1.10.10.10">
    <property type="entry name" value="Winged helix-like DNA-binding domain superfamily/Winged helix DNA-binding domain"/>
    <property type="match status" value="1"/>
</dbReference>
<name>A0A1K2I338_9HYPH</name>
<evidence type="ECO:0000256" key="3">
    <source>
        <dbReference type="ARBA" id="ARBA00023163"/>
    </source>
</evidence>
<evidence type="ECO:0000259" key="4">
    <source>
        <dbReference type="PROSITE" id="PS51077"/>
    </source>
</evidence>
<evidence type="ECO:0000259" key="5">
    <source>
        <dbReference type="PROSITE" id="PS51078"/>
    </source>
</evidence>
<dbReference type="Gene3D" id="3.30.450.40">
    <property type="match status" value="1"/>
</dbReference>
<dbReference type="PANTHER" id="PTHR30136">
    <property type="entry name" value="HELIX-TURN-HELIX TRANSCRIPTIONAL REGULATOR, ICLR FAMILY"/>
    <property type="match status" value="1"/>
</dbReference>
<evidence type="ECO:0000313" key="7">
    <source>
        <dbReference type="Proteomes" id="UP000183447"/>
    </source>
</evidence>
<dbReference type="RefSeq" id="WP_244545399.1">
    <property type="nucleotide sequence ID" value="NZ_FPKU01000004.1"/>
</dbReference>
<dbReference type="Proteomes" id="UP000183447">
    <property type="component" value="Unassembled WGS sequence"/>
</dbReference>